<dbReference type="HOGENOM" id="CLU_040088_4_0_1"/>
<dbReference type="OrthoDB" id="2558351at2759"/>
<feature type="binding site" evidence="2">
    <location>
        <position position="182"/>
    </location>
    <ligand>
        <name>Zn(2+)</name>
        <dbReference type="ChEBI" id="CHEBI:29105"/>
        <label>1</label>
        <note>catalytic</note>
    </ligand>
</feature>
<comment type="cofactor">
    <cofactor evidence="2 3">
        <name>Zn(2+)</name>
        <dbReference type="ChEBI" id="CHEBI:29105"/>
    </cofactor>
    <text evidence="2 3">Binds 2 Zn(2+) ions per subunit. One is catalytic and the other provides a structural contribution.</text>
</comment>
<comment type="function">
    <text evidence="3">Catalyzes the aldol condensation of dihydroxyacetone phosphate (DHAP or glycerone-phosphate) with glyceraldehyde 3-phosphate (G3P) to form fructose 1,6-bisphosphate (FBP) in gluconeogenesis and the reverse reaction in glycolysis.</text>
</comment>
<feature type="binding site" evidence="2">
    <location>
        <position position="214"/>
    </location>
    <ligand>
        <name>Zn(2+)</name>
        <dbReference type="ChEBI" id="CHEBI:29105"/>
        <label>1</label>
        <note>catalytic</note>
    </ligand>
</feature>
<dbReference type="EMBL" id="HG793130">
    <property type="protein sequence ID" value="CDK28784.1"/>
    <property type="molecule type" value="Genomic_DNA"/>
</dbReference>
<dbReference type="SUPFAM" id="SSF51569">
    <property type="entry name" value="Aldolase"/>
    <property type="match status" value="1"/>
</dbReference>
<keyword evidence="3" id="KW-0456">Lyase</keyword>
<feature type="binding site" evidence="2">
    <location>
        <position position="106"/>
    </location>
    <ligand>
        <name>Zn(2+)</name>
        <dbReference type="ChEBI" id="CHEBI:29105"/>
        <label>2</label>
    </ligand>
</feature>
<reference evidence="4" key="2">
    <citation type="submission" date="2014-02" db="EMBL/GenBank/DDBJ databases">
        <title>Complete DNA sequence of /Kuraishia capsulata/ illustrates novel genomic features among budding yeasts (/Saccharomycotina/).</title>
        <authorList>
            <person name="Morales L."/>
            <person name="Noel B."/>
            <person name="Porcel B."/>
            <person name="Marcet-Houben M."/>
            <person name="Hullo M-F."/>
            <person name="Sacerdot C."/>
            <person name="Tekaia F."/>
            <person name="Leh-Louis V."/>
            <person name="Despons L."/>
            <person name="Khanna V."/>
            <person name="Aury J-M."/>
            <person name="Barbe V."/>
            <person name="Couloux A."/>
            <person name="Labadie K."/>
            <person name="Pelletier E."/>
            <person name="Souciet J-L."/>
            <person name="Boekhout T."/>
            <person name="Gabaldon T."/>
            <person name="Wincker P."/>
            <person name="Dujon B."/>
        </authorList>
    </citation>
    <scope>NUCLEOTIDE SEQUENCE</scope>
    <source>
        <strain evidence="4">CBS 1993</strain>
    </source>
</reference>
<dbReference type="GO" id="GO:0006096">
    <property type="term" value="P:glycolytic process"/>
    <property type="evidence" value="ECO:0007669"/>
    <property type="project" value="UniProtKB-UniPathway"/>
</dbReference>
<keyword evidence="2 3" id="KW-0479">Metal-binding</keyword>
<gene>
    <name evidence="4" type="ORF">KUCA_T00004769001</name>
</gene>
<comment type="pathway">
    <text evidence="3">Carbohydrate degradation; glycolysis; D-glyceraldehyde 3-phosphate and glycerone phosphate from D-glucose: step 4/4.</text>
</comment>
<organism evidence="4 5">
    <name type="scientific">Kuraishia capsulata CBS 1993</name>
    <dbReference type="NCBI Taxonomy" id="1382522"/>
    <lineage>
        <taxon>Eukaryota</taxon>
        <taxon>Fungi</taxon>
        <taxon>Dikarya</taxon>
        <taxon>Ascomycota</taxon>
        <taxon>Saccharomycotina</taxon>
        <taxon>Pichiomycetes</taxon>
        <taxon>Pichiales</taxon>
        <taxon>Pichiaceae</taxon>
        <taxon>Kuraishia</taxon>
    </lineage>
</organism>
<comment type="catalytic activity">
    <reaction evidence="3">
        <text>beta-D-fructose 1,6-bisphosphate = D-glyceraldehyde 3-phosphate + dihydroxyacetone phosphate</text>
        <dbReference type="Rhea" id="RHEA:14729"/>
        <dbReference type="ChEBI" id="CHEBI:32966"/>
        <dbReference type="ChEBI" id="CHEBI:57642"/>
        <dbReference type="ChEBI" id="CHEBI:59776"/>
        <dbReference type="EC" id="4.1.2.13"/>
    </reaction>
</comment>
<dbReference type="EC" id="4.1.2.13" evidence="3"/>
<dbReference type="PANTHER" id="PTHR30304">
    <property type="entry name" value="D-TAGATOSE-1,6-BISPHOSPHATE ALDOLASE"/>
    <property type="match status" value="1"/>
</dbReference>
<dbReference type="InterPro" id="IPR000771">
    <property type="entry name" value="FBA_II"/>
</dbReference>
<proteinExistence type="inferred from homology"/>
<dbReference type="Pfam" id="PF01116">
    <property type="entry name" value="F_bP_aldolase"/>
    <property type="match status" value="1"/>
</dbReference>
<dbReference type="STRING" id="1382522.W6MPY2"/>
<evidence type="ECO:0000313" key="5">
    <source>
        <dbReference type="Proteomes" id="UP000019384"/>
    </source>
</evidence>
<feature type="binding site" evidence="2">
    <location>
        <position position="85"/>
    </location>
    <ligand>
        <name>Zn(2+)</name>
        <dbReference type="ChEBI" id="CHEBI:29105"/>
        <label>1</label>
        <note>catalytic</note>
    </ligand>
</feature>
<dbReference type="GeneID" id="34522162"/>
<dbReference type="PANTHER" id="PTHR30304:SF0">
    <property type="entry name" value="D-TAGATOSE-1,6-BISPHOSPHATE ALDOLASE SUBUNIT GATY-RELATED"/>
    <property type="match status" value="1"/>
</dbReference>
<name>W6MPY2_9ASCO</name>
<comment type="similarity">
    <text evidence="3">Belongs to the class II fructose-bisphosphate aldolase family.</text>
</comment>
<keyword evidence="5" id="KW-1185">Reference proteome</keyword>
<sequence>MEWKNTNKTLQILKAAEEGGYGIIATVVYTLDQVTSTIKAAENKNSPVMVLMFPWAIKNSNGALVRAAADCARRAKVPVAVHLDHAQTPEEVKAAVELPFDSIMVDMSHYEKEENLRLTAEMVKLCNSHEISTEAEPGRIEGTEDGVMDTATLEGLLTTPEDAVEFIDTGVDMLAPSFGNFHGNYPPEGPQLRLDLLKQLAEVCKARDVRLVLHGTNDFTEELLKENIKLGVTKLNVNRLVLDKHFEYFEKNADKVGLTELIEVSNDLIVQRTEHWMDVCGSSGRA</sequence>
<dbReference type="Proteomes" id="UP000019384">
    <property type="component" value="Unassembled WGS sequence"/>
</dbReference>
<evidence type="ECO:0000256" key="2">
    <source>
        <dbReference type="PIRSR" id="PIRSR001359-3"/>
    </source>
</evidence>
<protein>
    <recommendedName>
        <fullName evidence="3">Fructose-bisphosphate aldolase</fullName>
        <shortName evidence="3">FBP aldolase</shortName>
        <ecNumber evidence="3">4.1.2.13</ecNumber>
    </recommendedName>
</protein>
<dbReference type="UniPathway" id="UPA00109">
    <property type="reaction ID" value="UER00183"/>
</dbReference>
<feature type="active site" description="Proton donor" evidence="1">
    <location>
        <position position="84"/>
    </location>
</feature>
<keyword evidence="3" id="KW-0324">Glycolysis</keyword>
<dbReference type="Gene3D" id="3.20.20.70">
    <property type="entry name" value="Aldolase class I"/>
    <property type="match status" value="1"/>
</dbReference>
<evidence type="ECO:0000256" key="3">
    <source>
        <dbReference type="RuleBase" id="RU366023"/>
    </source>
</evidence>
<evidence type="ECO:0000313" key="4">
    <source>
        <dbReference type="EMBL" id="CDK28784.1"/>
    </source>
</evidence>
<accession>W6MPY2</accession>
<dbReference type="GO" id="GO:0004332">
    <property type="term" value="F:fructose-bisphosphate aldolase activity"/>
    <property type="evidence" value="ECO:0007669"/>
    <property type="project" value="UniProtKB-EC"/>
</dbReference>
<feature type="binding site" evidence="2">
    <location>
        <position position="136"/>
    </location>
    <ligand>
        <name>Zn(2+)</name>
        <dbReference type="ChEBI" id="CHEBI:29105"/>
        <label>2</label>
    </ligand>
</feature>
<dbReference type="CDD" id="cd00947">
    <property type="entry name" value="TBP_aldolase_IIB"/>
    <property type="match status" value="1"/>
</dbReference>
<dbReference type="InterPro" id="IPR013785">
    <property type="entry name" value="Aldolase_TIM"/>
</dbReference>
<dbReference type="InterPro" id="IPR050246">
    <property type="entry name" value="Class_II_FBP_aldolase"/>
</dbReference>
<reference evidence="4" key="1">
    <citation type="submission" date="2013-12" db="EMBL/GenBank/DDBJ databases">
        <authorList>
            <person name="Genoscope - CEA"/>
        </authorList>
    </citation>
    <scope>NUCLEOTIDE SEQUENCE</scope>
    <source>
        <strain evidence="4">CBS 1993</strain>
    </source>
</reference>
<keyword evidence="2 3" id="KW-0862">Zinc</keyword>
<dbReference type="PIRSF" id="PIRSF001359">
    <property type="entry name" value="F_bP_aldolase_II"/>
    <property type="match status" value="1"/>
</dbReference>
<dbReference type="GO" id="GO:0008270">
    <property type="term" value="F:zinc ion binding"/>
    <property type="evidence" value="ECO:0007669"/>
    <property type="project" value="UniProtKB-UniRule"/>
</dbReference>
<evidence type="ECO:0000256" key="1">
    <source>
        <dbReference type="PIRSR" id="PIRSR001359-1"/>
    </source>
</evidence>
<dbReference type="RefSeq" id="XP_022460774.1">
    <property type="nucleotide sequence ID" value="XM_022605807.1"/>
</dbReference>
<dbReference type="AlphaFoldDB" id="W6MPY2"/>